<dbReference type="EMBL" id="WJIE01000008">
    <property type="protein sequence ID" value="MRG95527.1"/>
    <property type="molecule type" value="Genomic_DNA"/>
</dbReference>
<keyword evidence="8" id="KW-1185">Reference proteome</keyword>
<reference evidence="7 8" key="1">
    <citation type="submission" date="2019-10" db="EMBL/GenBank/DDBJ databases">
        <title>A soil myxobacterium in the family Polyangiaceae.</title>
        <authorList>
            <person name="Li Y."/>
            <person name="Wang J."/>
        </authorList>
    </citation>
    <scope>NUCLEOTIDE SEQUENCE [LARGE SCALE GENOMIC DNA]</scope>
    <source>
        <strain evidence="7 8">DSM 14734</strain>
    </source>
</reference>
<dbReference type="GO" id="GO:0005975">
    <property type="term" value="P:carbohydrate metabolic process"/>
    <property type="evidence" value="ECO:0007669"/>
    <property type="project" value="TreeGrafter"/>
</dbReference>
<dbReference type="GO" id="GO:0006099">
    <property type="term" value="P:tricarboxylic acid cycle"/>
    <property type="evidence" value="ECO:0007669"/>
    <property type="project" value="UniProtKB-UniPathway"/>
</dbReference>
<dbReference type="RefSeq" id="WP_153822347.1">
    <property type="nucleotide sequence ID" value="NZ_WJIE01000008.1"/>
</dbReference>
<evidence type="ECO:0000256" key="6">
    <source>
        <dbReference type="PIRSR" id="PIRSR001369-1"/>
    </source>
</evidence>
<dbReference type="InterPro" id="IPR036969">
    <property type="entry name" value="Citrate_synthase_sf"/>
</dbReference>
<dbReference type="OrthoDB" id="9800864at2"/>
<dbReference type="UniPathway" id="UPA00223">
    <property type="reaction ID" value="UER00717"/>
</dbReference>
<feature type="active site" evidence="6">
    <location>
        <position position="264"/>
    </location>
</feature>
<evidence type="ECO:0000313" key="8">
    <source>
        <dbReference type="Proteomes" id="UP000440224"/>
    </source>
</evidence>
<comment type="similarity">
    <text evidence="2 5">Belongs to the citrate synthase family.</text>
</comment>
<dbReference type="Pfam" id="PF00285">
    <property type="entry name" value="Citrate_synt"/>
    <property type="match status" value="1"/>
</dbReference>
<dbReference type="GO" id="GO:0005829">
    <property type="term" value="C:cytosol"/>
    <property type="evidence" value="ECO:0007669"/>
    <property type="project" value="TreeGrafter"/>
</dbReference>
<name>A0A6N7PVE1_9BACT</name>
<evidence type="ECO:0000256" key="1">
    <source>
        <dbReference type="ARBA" id="ARBA00004751"/>
    </source>
</evidence>
<comment type="catalytic activity">
    <reaction evidence="4">
        <text>oxaloacetate + acetyl-CoA + H2O = citrate + CoA + H(+)</text>
        <dbReference type="Rhea" id="RHEA:16845"/>
        <dbReference type="ChEBI" id="CHEBI:15377"/>
        <dbReference type="ChEBI" id="CHEBI:15378"/>
        <dbReference type="ChEBI" id="CHEBI:16452"/>
        <dbReference type="ChEBI" id="CHEBI:16947"/>
        <dbReference type="ChEBI" id="CHEBI:57287"/>
        <dbReference type="ChEBI" id="CHEBI:57288"/>
        <dbReference type="EC" id="2.3.3.16"/>
    </reaction>
</comment>
<organism evidence="7 8">
    <name type="scientific">Polyangium spumosum</name>
    <dbReference type="NCBI Taxonomy" id="889282"/>
    <lineage>
        <taxon>Bacteria</taxon>
        <taxon>Pseudomonadati</taxon>
        <taxon>Myxococcota</taxon>
        <taxon>Polyangia</taxon>
        <taxon>Polyangiales</taxon>
        <taxon>Polyangiaceae</taxon>
        <taxon>Polyangium</taxon>
    </lineage>
</organism>
<evidence type="ECO:0000256" key="3">
    <source>
        <dbReference type="ARBA" id="ARBA00022679"/>
    </source>
</evidence>
<comment type="pathway">
    <text evidence="1">Carbohydrate metabolism; tricarboxylic acid cycle; isocitrate from oxaloacetate: step 1/2.</text>
</comment>
<proteinExistence type="inferred from homology"/>
<protein>
    <recommendedName>
        <fullName evidence="5">Citrate synthase</fullName>
    </recommendedName>
</protein>
<feature type="active site" evidence="6">
    <location>
        <position position="322"/>
    </location>
</feature>
<keyword evidence="3 5" id="KW-0808">Transferase</keyword>
<dbReference type="PANTHER" id="PTHR11739:SF23">
    <property type="entry name" value="CITRATE SYNTHASE 2-RELATED"/>
    <property type="match status" value="1"/>
</dbReference>
<dbReference type="InterPro" id="IPR024176">
    <property type="entry name" value="Citrate_synthase_bac-typ"/>
</dbReference>
<dbReference type="Proteomes" id="UP000440224">
    <property type="component" value="Unassembled WGS sequence"/>
</dbReference>
<dbReference type="PIRSF" id="PIRSF001369">
    <property type="entry name" value="Citrate_synth"/>
    <property type="match status" value="1"/>
</dbReference>
<accession>A0A6N7PVE1</accession>
<dbReference type="Gene3D" id="1.10.580.10">
    <property type="entry name" value="Citrate Synthase, domain 1"/>
    <property type="match status" value="1"/>
</dbReference>
<gene>
    <name evidence="7" type="ORF">GF068_26950</name>
</gene>
<evidence type="ECO:0000256" key="2">
    <source>
        <dbReference type="ARBA" id="ARBA00010566"/>
    </source>
</evidence>
<keyword evidence="7" id="KW-0012">Acyltransferase</keyword>
<dbReference type="PANTHER" id="PTHR11739">
    <property type="entry name" value="CITRATE SYNTHASE"/>
    <property type="match status" value="1"/>
</dbReference>
<evidence type="ECO:0000256" key="4">
    <source>
        <dbReference type="ARBA" id="ARBA00049288"/>
    </source>
</evidence>
<dbReference type="AlphaFoldDB" id="A0A6N7PVE1"/>
<dbReference type="NCBIfam" id="NF009005">
    <property type="entry name" value="PRK12350.1"/>
    <property type="match status" value="1"/>
</dbReference>
<dbReference type="SUPFAM" id="SSF48256">
    <property type="entry name" value="Citrate synthase"/>
    <property type="match status" value="1"/>
</dbReference>
<dbReference type="GO" id="GO:0036440">
    <property type="term" value="F:citrate synthase activity"/>
    <property type="evidence" value="ECO:0007669"/>
    <property type="project" value="UniProtKB-EC"/>
</dbReference>
<dbReference type="PRINTS" id="PR00143">
    <property type="entry name" value="CITRTSNTHASE"/>
</dbReference>
<comment type="caution">
    <text evidence="7">The sequence shown here is derived from an EMBL/GenBank/DDBJ whole genome shotgun (WGS) entry which is preliminary data.</text>
</comment>
<dbReference type="InterPro" id="IPR016143">
    <property type="entry name" value="Citrate_synth-like_sm_a-sub"/>
</dbReference>
<dbReference type="InterPro" id="IPR002020">
    <property type="entry name" value="Citrate_synthase"/>
</dbReference>
<dbReference type="InterPro" id="IPR016142">
    <property type="entry name" value="Citrate_synth-like_lrg_a-sub"/>
</dbReference>
<evidence type="ECO:0000313" key="7">
    <source>
        <dbReference type="EMBL" id="MRG95527.1"/>
    </source>
</evidence>
<evidence type="ECO:0000256" key="5">
    <source>
        <dbReference type="PIRNR" id="PIRNR001369"/>
    </source>
</evidence>
<sequence length="377" mass="38859">MDLAKQNGAAKAGGLDGVVVADTALSEVDGERGRLVVAGHDIEALAGRVGFEDLCGLLWTGAAPDAATRRAIGQALAEGRALAFEQIPALGEALVAEDGSAALMACVAHFGARAAWRAEGAAPWTELGRVTGAVATFAAAWARRRAGGQPIAPDVSLGHAADYLRMVRGEVAPEAAARALDAYLVTVADHGMNASTFTARVVASTGSDLVSAIVAATGALKGPLHGGAPGPVLDMLDAIGEPGRAGAWIAAELAAGRRIMGMGHRIYRVRDPRAAVLERALGELERGGSVGARLALARATERAAEALLAERHPDRPLKANVEFYTAVLLDAVGLPRELFTPTFAVGRAAGWSAHVQEQRRAGRLIRPASRYVGPVPA</sequence>
<dbReference type="Gene3D" id="1.10.230.10">
    <property type="entry name" value="Cytochrome P450-Terp, domain 2"/>
    <property type="match status" value="1"/>
</dbReference>